<evidence type="ECO:0000313" key="3">
    <source>
        <dbReference type="Proteomes" id="UP000198942"/>
    </source>
</evidence>
<feature type="compositionally biased region" description="Basic and acidic residues" evidence="1">
    <location>
        <begin position="188"/>
        <end position="197"/>
    </location>
</feature>
<organism evidence="2 3">
    <name type="scientific">Mucilaginibacter gossypiicola</name>
    <dbReference type="NCBI Taxonomy" id="551995"/>
    <lineage>
        <taxon>Bacteria</taxon>
        <taxon>Pseudomonadati</taxon>
        <taxon>Bacteroidota</taxon>
        <taxon>Sphingobacteriia</taxon>
        <taxon>Sphingobacteriales</taxon>
        <taxon>Sphingobacteriaceae</taxon>
        <taxon>Mucilaginibacter</taxon>
    </lineage>
</organism>
<feature type="region of interest" description="Disordered" evidence="1">
    <location>
        <begin position="1"/>
        <end position="20"/>
    </location>
</feature>
<dbReference type="AlphaFoldDB" id="A0A1H8AEA2"/>
<evidence type="ECO:0000256" key="1">
    <source>
        <dbReference type="SAM" id="MobiDB-lite"/>
    </source>
</evidence>
<dbReference type="EMBL" id="FOCL01000001">
    <property type="protein sequence ID" value="SEM69182.1"/>
    <property type="molecule type" value="Genomic_DNA"/>
</dbReference>
<name>A0A1H8AEA2_9SPHI</name>
<gene>
    <name evidence="2" type="ORF">SAMN05192574_101487</name>
</gene>
<accession>A0A1H8AEA2</accession>
<feature type="compositionally biased region" description="Basic residues" evidence="1">
    <location>
        <begin position="221"/>
        <end position="231"/>
    </location>
</feature>
<dbReference type="STRING" id="551995.SAMN05192574_101487"/>
<sequence length="231" mass="25547">MAGCGGQETKKPAAPTAPKKPELMAPFRFHKLIEVSPGQSYDILSWGRGAEEAGSFMILHSDSSAIKYTTTTGDLDGAIIDVYNSDMDVDGNPEILIQAKSKDTTNYTSIYAFEFNDNNSKANKLDFPKLTSSQRKGYRGNDNFYIKEGKLMREFPIFNGTGKDAKPSGAKRQLEYGLRGNEFTVKQLSKDSTDVKQPDNQPAKTDEKKSSDIQSSSSSKSSKKKHKRHRG</sequence>
<evidence type="ECO:0000313" key="2">
    <source>
        <dbReference type="EMBL" id="SEM69182.1"/>
    </source>
</evidence>
<protein>
    <submittedName>
        <fullName evidence="2">Uncharacterized protein</fullName>
    </submittedName>
</protein>
<keyword evidence="3" id="KW-1185">Reference proteome</keyword>
<dbReference type="Proteomes" id="UP000198942">
    <property type="component" value="Unassembled WGS sequence"/>
</dbReference>
<feature type="region of interest" description="Disordered" evidence="1">
    <location>
        <begin position="185"/>
        <end position="231"/>
    </location>
</feature>
<reference evidence="3" key="1">
    <citation type="submission" date="2016-10" db="EMBL/GenBank/DDBJ databases">
        <authorList>
            <person name="Varghese N."/>
            <person name="Submissions S."/>
        </authorList>
    </citation>
    <scope>NUCLEOTIDE SEQUENCE [LARGE SCALE GENOMIC DNA]</scope>
    <source>
        <strain evidence="3">Gh-48</strain>
    </source>
</reference>
<proteinExistence type="predicted"/>